<dbReference type="FunFam" id="2.60.40.60:FF:000002">
    <property type="entry name" value="Protocadherin alpha 2"/>
    <property type="match status" value="1"/>
</dbReference>
<evidence type="ECO:0000256" key="5">
    <source>
        <dbReference type="ARBA" id="ARBA00022729"/>
    </source>
</evidence>
<keyword evidence="17" id="KW-1185">Reference proteome</keyword>
<dbReference type="RefSeq" id="XP_029645592.1">
    <property type="nucleotide sequence ID" value="XM_029789732.2"/>
</dbReference>
<evidence type="ECO:0000259" key="16">
    <source>
        <dbReference type="PROSITE" id="PS50268"/>
    </source>
</evidence>
<evidence type="ECO:0000256" key="10">
    <source>
        <dbReference type="ARBA" id="ARBA00023136"/>
    </source>
</evidence>
<evidence type="ECO:0000256" key="13">
    <source>
        <dbReference type="SAM" id="MobiDB-lite"/>
    </source>
</evidence>
<dbReference type="InterPro" id="IPR020894">
    <property type="entry name" value="Cadherin_CS"/>
</dbReference>
<evidence type="ECO:0000256" key="2">
    <source>
        <dbReference type="ARBA" id="ARBA00022475"/>
    </source>
</evidence>
<evidence type="ECO:0000256" key="7">
    <source>
        <dbReference type="ARBA" id="ARBA00022837"/>
    </source>
</evidence>
<feature type="region of interest" description="Disordered" evidence="13">
    <location>
        <begin position="854"/>
        <end position="885"/>
    </location>
</feature>
<dbReference type="CDD" id="cd11304">
    <property type="entry name" value="Cadherin_repeat"/>
    <property type="match status" value="6"/>
</dbReference>
<dbReference type="Pfam" id="PF00028">
    <property type="entry name" value="Cadherin"/>
    <property type="match status" value="4"/>
</dbReference>
<evidence type="ECO:0000256" key="8">
    <source>
        <dbReference type="ARBA" id="ARBA00022889"/>
    </source>
</evidence>
<dbReference type="Gene3D" id="2.60.40.60">
    <property type="entry name" value="Cadherins"/>
    <property type="match status" value="6"/>
</dbReference>
<dbReference type="Proteomes" id="UP000515154">
    <property type="component" value="Linkage group LG14"/>
</dbReference>
<sequence>MLTQVYVLLFILETSLCVDLVYRIDEESNPRTFVGDIAADTKLLSNISPKDDSNIWFSQLHQGNTNNSQLFNVAKSGKLYTAQRLDAETLCKSNVECFKMVDVAVQQEKSFIRILEVKIVIEDVNDNKPEFPSKQINLTFDETDGKGTKKSIPNAIDKDVGIQNSQITYLLKNNNDGLFTLSVSKNMDGTSKLGIILQKKLDREKQDSYQLQVIAKDGGHPPREGVLNLQISVRDENDNSPVFSQNIYNVSIKNGYQRSMPIVTLTTTDLDAGENGKVMYKFSPKTSESARAYFKLNESTGEIWVVQKFPTGSKKVYKLFVKAKDGGNPSLGSVALVLVNINNQENNPPDIDMNFIAKSPENLPSISEGVKVGSFIAYVKVTDDNEVSCYINHDHFQLQALARKKYKVVIKKTVDREVENHIDFTITCEDKGSPPLKTEKRFSVQVSDVNDVQPTFTKDTFEFLTYENENRNFPVGFINATDPDLGSGGELSYFLISRDGSVLPFKISHLGFISTTQSLDREQHDIYRFKVLVKDNGRPSLNNTANVVVEVMDKNDNTPYFTFPSVNPFNLDFHHHPQSNSDITTLRASDRDKHVNAFLRYEILGGNDKQLFKVNPYSGVLSFSRTVYQNDAGSYNLKLAVKDNGTPVLSATTTLSLTLTVSNTTAKMYTAEDTESDNRIHINLMIIIVVAAVIVSVAIVVSVIVCVVHKRNQKENHYGATQDFVGERRPSGYVCEQDSPKYDVPITILSDPKQMRNSKTTLLRREPQSMYKPGQSWKGSSLGVQLHSITPEAYQVQGNLQDFAMTCAVGKNQQHMVMSPDRFSEMSTMSSVTDSGHGCSEASTAHYETLPGLKSSLQENTPNTGRKSLPQTMSKPKGTNPRSSYRLKTNLFTQGNNIVNLKSTQADNTNPNFPQSQPWDLPTKNSFTSYNKTLHKAKELCS</sequence>
<feature type="region of interest" description="Disordered" evidence="13">
    <location>
        <begin position="903"/>
        <end position="924"/>
    </location>
</feature>
<keyword evidence="2" id="KW-1003">Cell membrane</keyword>
<evidence type="ECO:0000313" key="18">
    <source>
        <dbReference type="RefSeq" id="XP_029645592.1"/>
    </source>
</evidence>
<organism evidence="17 18">
    <name type="scientific">Octopus sinensis</name>
    <name type="common">East Asian common octopus</name>
    <dbReference type="NCBI Taxonomy" id="2607531"/>
    <lineage>
        <taxon>Eukaryota</taxon>
        <taxon>Metazoa</taxon>
        <taxon>Spiralia</taxon>
        <taxon>Lophotrochozoa</taxon>
        <taxon>Mollusca</taxon>
        <taxon>Cephalopoda</taxon>
        <taxon>Coleoidea</taxon>
        <taxon>Octopodiformes</taxon>
        <taxon>Octopoda</taxon>
        <taxon>Incirrata</taxon>
        <taxon>Octopodidae</taxon>
        <taxon>Octopus</taxon>
    </lineage>
</organism>
<evidence type="ECO:0000313" key="17">
    <source>
        <dbReference type="Proteomes" id="UP000515154"/>
    </source>
</evidence>
<dbReference type="InterPro" id="IPR013164">
    <property type="entry name" value="Cadherin_N"/>
</dbReference>
<dbReference type="FunFam" id="2.60.40.60:FF:000007">
    <property type="entry name" value="Protocadherin alpha 2"/>
    <property type="match status" value="1"/>
</dbReference>
<keyword evidence="10 14" id="KW-0472">Membrane</keyword>
<dbReference type="PROSITE" id="PS00232">
    <property type="entry name" value="CADHERIN_1"/>
    <property type="match status" value="2"/>
</dbReference>
<dbReference type="GO" id="GO:0007156">
    <property type="term" value="P:homophilic cell adhesion via plasma membrane adhesion molecules"/>
    <property type="evidence" value="ECO:0007669"/>
    <property type="project" value="InterPro"/>
</dbReference>
<feature type="domain" description="Cadherin" evidence="16">
    <location>
        <begin position="376"/>
        <end position="456"/>
    </location>
</feature>
<keyword evidence="5 15" id="KW-0732">Signal</keyword>
<feature type="domain" description="Cadherin" evidence="16">
    <location>
        <begin position="24"/>
        <end position="131"/>
    </location>
</feature>
<dbReference type="InterPro" id="IPR002126">
    <property type="entry name" value="Cadherin-like_dom"/>
</dbReference>
<evidence type="ECO:0000256" key="1">
    <source>
        <dbReference type="ARBA" id="ARBA00004251"/>
    </source>
</evidence>
<feature type="compositionally biased region" description="Polar residues" evidence="13">
    <location>
        <begin position="855"/>
        <end position="874"/>
    </location>
</feature>
<evidence type="ECO:0000256" key="15">
    <source>
        <dbReference type="SAM" id="SignalP"/>
    </source>
</evidence>
<dbReference type="InterPro" id="IPR050174">
    <property type="entry name" value="Protocadherin/Cadherin-CA"/>
</dbReference>
<gene>
    <name evidence="18" type="primary">LOC115219538</name>
</gene>
<accession>A0A6P7T5N4</accession>
<dbReference type="FunFam" id="2.60.40.60:FF:000123">
    <property type="entry name" value="Protocadherin beta 4"/>
    <property type="match status" value="1"/>
</dbReference>
<dbReference type="PANTHER" id="PTHR24028">
    <property type="entry name" value="CADHERIN-87A"/>
    <property type="match status" value="1"/>
</dbReference>
<feature type="domain" description="Cadherin" evidence="16">
    <location>
        <begin position="132"/>
        <end position="243"/>
    </location>
</feature>
<keyword evidence="8" id="KW-0130">Cell adhesion</keyword>
<dbReference type="GO" id="GO:0005886">
    <property type="term" value="C:plasma membrane"/>
    <property type="evidence" value="ECO:0007669"/>
    <property type="project" value="UniProtKB-SubCell"/>
</dbReference>
<dbReference type="AlphaFoldDB" id="A0A6P7T5N4"/>
<feature type="domain" description="Cadherin" evidence="16">
    <location>
        <begin position="565"/>
        <end position="669"/>
    </location>
</feature>
<dbReference type="PROSITE" id="PS50268">
    <property type="entry name" value="CADHERIN_2"/>
    <property type="match status" value="6"/>
</dbReference>
<evidence type="ECO:0000256" key="4">
    <source>
        <dbReference type="ARBA" id="ARBA00022723"/>
    </source>
</evidence>
<keyword evidence="9 14" id="KW-1133">Transmembrane helix</keyword>
<feature type="domain" description="Cadherin" evidence="16">
    <location>
        <begin position="244"/>
        <end position="351"/>
    </location>
</feature>
<evidence type="ECO:0000256" key="11">
    <source>
        <dbReference type="ARBA" id="ARBA00023180"/>
    </source>
</evidence>
<dbReference type="Pfam" id="PF08266">
    <property type="entry name" value="Cadherin_2"/>
    <property type="match status" value="1"/>
</dbReference>
<feature type="transmembrane region" description="Helical" evidence="14">
    <location>
        <begin position="684"/>
        <end position="708"/>
    </location>
</feature>
<feature type="signal peptide" evidence="15">
    <location>
        <begin position="1"/>
        <end position="17"/>
    </location>
</feature>
<dbReference type="PRINTS" id="PR00205">
    <property type="entry name" value="CADHERIN"/>
</dbReference>
<keyword evidence="11" id="KW-0325">Glycoprotein</keyword>
<evidence type="ECO:0000256" key="12">
    <source>
        <dbReference type="PROSITE-ProRule" id="PRU00043"/>
    </source>
</evidence>
<proteinExistence type="predicted"/>
<dbReference type="KEGG" id="osn:115219538"/>
<dbReference type="PANTHER" id="PTHR24028:SF146">
    <property type="entry name" value="CADHERIN 96CB, ISOFORM D-RELATED"/>
    <property type="match status" value="1"/>
</dbReference>
<feature type="chain" id="PRO_5028385858" evidence="15">
    <location>
        <begin position="18"/>
        <end position="942"/>
    </location>
</feature>
<dbReference type="SMART" id="SM00112">
    <property type="entry name" value="CA"/>
    <property type="match status" value="6"/>
</dbReference>
<name>A0A6P7T5N4_9MOLL</name>
<evidence type="ECO:0000256" key="6">
    <source>
        <dbReference type="ARBA" id="ARBA00022737"/>
    </source>
</evidence>
<evidence type="ECO:0000256" key="14">
    <source>
        <dbReference type="SAM" id="Phobius"/>
    </source>
</evidence>
<keyword evidence="6" id="KW-0677">Repeat</keyword>
<evidence type="ECO:0000256" key="9">
    <source>
        <dbReference type="ARBA" id="ARBA00022989"/>
    </source>
</evidence>
<dbReference type="FunFam" id="2.60.40.60:FF:000004">
    <property type="entry name" value="Protocadherin 1 gamma 2"/>
    <property type="match status" value="1"/>
</dbReference>
<comment type="subcellular location">
    <subcellularLocation>
        <location evidence="1">Cell membrane</location>
        <topology evidence="1">Single-pass type I membrane protein</topology>
    </subcellularLocation>
</comment>
<reference evidence="18" key="1">
    <citation type="submission" date="2025-08" db="UniProtKB">
        <authorList>
            <consortium name="RefSeq"/>
        </authorList>
    </citation>
    <scope>IDENTIFICATION</scope>
</reference>
<dbReference type="SUPFAM" id="SSF49313">
    <property type="entry name" value="Cadherin-like"/>
    <property type="match status" value="5"/>
</dbReference>
<feature type="domain" description="Cadherin" evidence="16">
    <location>
        <begin position="457"/>
        <end position="561"/>
    </location>
</feature>
<evidence type="ECO:0000256" key="3">
    <source>
        <dbReference type="ARBA" id="ARBA00022692"/>
    </source>
</evidence>
<keyword evidence="7 12" id="KW-0106">Calcium</keyword>
<protein>
    <submittedName>
        <fullName evidence="18">Protocadherin beta-16-like isoform X1</fullName>
    </submittedName>
</protein>
<keyword evidence="4" id="KW-0479">Metal-binding</keyword>
<dbReference type="GO" id="GO:0005509">
    <property type="term" value="F:calcium ion binding"/>
    <property type="evidence" value="ECO:0007669"/>
    <property type="project" value="UniProtKB-UniRule"/>
</dbReference>
<keyword evidence="3 14" id="KW-0812">Transmembrane</keyword>
<dbReference type="InterPro" id="IPR015919">
    <property type="entry name" value="Cadherin-like_sf"/>
</dbReference>